<keyword evidence="2" id="KW-1185">Reference proteome</keyword>
<proteinExistence type="predicted"/>
<sequence length="155" mass="17947">MSDSIHSRITSTQSAIIEKFIEGFDSPSDKVIWFNPPGMGKSAVMEELRRKFLDGESINGKVVTHIGWEESAPITAEQIQEWWDAMKEQPDAVIVIDSIPHVLDLKRQMMKDAIENEMRSFLPTMIDECKAQLFPEKPWIEMNDWRKNRGGKRNR</sequence>
<dbReference type="Proteomes" id="UP000509570">
    <property type="component" value="Segment"/>
</dbReference>
<dbReference type="SUPFAM" id="SSF52540">
    <property type="entry name" value="P-loop containing nucleoside triphosphate hydrolases"/>
    <property type="match status" value="1"/>
</dbReference>
<dbReference type="EMBL" id="MN937349">
    <property type="protein sequence ID" value="QIQ60786.1"/>
    <property type="molecule type" value="Genomic_DNA"/>
</dbReference>
<dbReference type="RefSeq" id="YP_010677251.1">
    <property type="nucleotide sequence ID" value="NC_071019.1"/>
</dbReference>
<protein>
    <submittedName>
        <fullName evidence="1">Uncharacterized protein</fullName>
    </submittedName>
</protein>
<evidence type="ECO:0000313" key="1">
    <source>
        <dbReference type="EMBL" id="QIQ60786.1"/>
    </source>
</evidence>
<evidence type="ECO:0000313" key="2">
    <source>
        <dbReference type="Proteomes" id="UP000509570"/>
    </source>
</evidence>
<dbReference type="KEGG" id="vg:77953625"/>
<organism evidence="1 2">
    <name type="scientific">Stenotrophomonas phage vB_SmaS_BUCT548</name>
    <dbReference type="NCBI Taxonomy" id="2712941"/>
    <lineage>
        <taxon>Viruses</taxon>
        <taxon>Duplodnaviria</taxon>
        <taxon>Heunggongvirae</taxon>
        <taxon>Uroviricota</taxon>
        <taxon>Caudoviricetes</taxon>
        <taxon>Beaumontvirinae</taxon>
        <taxon>Bixiavirus</taxon>
        <taxon>Bixiavirus BUCT548</taxon>
    </lineage>
</organism>
<dbReference type="InterPro" id="IPR027417">
    <property type="entry name" value="P-loop_NTPase"/>
</dbReference>
<accession>A0A7D2LQY9</accession>
<reference evidence="1 2" key="1">
    <citation type="submission" date="2020-01" db="EMBL/GenBank/DDBJ databases">
        <authorList>
            <person name="Zhang W."/>
            <person name="Zhang R."/>
            <person name="Hu Y."/>
            <person name="Liu Y."/>
            <person name="Lin W."/>
            <person name="Wang L."/>
            <person name="Li J."/>
            <person name="An X."/>
            <person name="Song L."/>
            <person name="Fan H."/>
            <person name="Shi T."/>
            <person name="Liu H."/>
            <person name="Tong Y."/>
        </authorList>
    </citation>
    <scope>NUCLEOTIDE SEQUENCE [LARGE SCALE GENOMIC DNA]</scope>
</reference>
<dbReference type="GeneID" id="77953625"/>
<name>A0A7D2LQY9_9CAUD</name>